<dbReference type="EMBL" id="LN679132">
    <property type="protein sequence ID" value="CEL58639.1"/>
    <property type="molecule type" value="Genomic_DNA"/>
</dbReference>
<dbReference type="AlphaFoldDB" id="A0A0B7FP12"/>
<feature type="compositionally biased region" description="Basic residues" evidence="1">
    <location>
        <begin position="38"/>
        <end position="57"/>
    </location>
</feature>
<sequence>MTQLTQRPNFLKLPPSDISPNRQKAYQAEPRAELHIEPKKKKRDSTHTRRPIRRTHARARKCLQELPHATLFYFASSKLVMREFECAAPLQDSKCGTSC</sequence>
<name>A0A0B7FP12_THACB</name>
<accession>A0A0B7FP12</accession>
<protein>
    <submittedName>
        <fullName evidence="2">Uncharacterized protein</fullName>
    </submittedName>
</protein>
<reference evidence="2 3" key="1">
    <citation type="submission" date="2014-11" db="EMBL/GenBank/DDBJ databases">
        <authorList>
            <person name="Wibberg Daniel"/>
        </authorList>
    </citation>
    <scope>NUCLEOTIDE SEQUENCE [LARGE SCALE GENOMIC DNA]</scope>
    <source>
        <strain evidence="2">Rhizoctonia solani AG1-IB 7/3/14</strain>
    </source>
</reference>
<dbReference type="Proteomes" id="UP000059188">
    <property type="component" value="Unassembled WGS sequence"/>
</dbReference>
<feature type="region of interest" description="Disordered" evidence="1">
    <location>
        <begin position="1"/>
        <end position="57"/>
    </location>
</feature>
<keyword evidence="3" id="KW-1185">Reference proteome</keyword>
<evidence type="ECO:0000313" key="2">
    <source>
        <dbReference type="EMBL" id="CEL58639.1"/>
    </source>
</evidence>
<evidence type="ECO:0000313" key="3">
    <source>
        <dbReference type="Proteomes" id="UP000059188"/>
    </source>
</evidence>
<organism evidence="2 3">
    <name type="scientific">Thanatephorus cucumeris (strain AG1-IB / isolate 7/3/14)</name>
    <name type="common">Lettuce bottom rot fungus</name>
    <name type="synonym">Rhizoctonia solani</name>
    <dbReference type="NCBI Taxonomy" id="1108050"/>
    <lineage>
        <taxon>Eukaryota</taxon>
        <taxon>Fungi</taxon>
        <taxon>Dikarya</taxon>
        <taxon>Basidiomycota</taxon>
        <taxon>Agaricomycotina</taxon>
        <taxon>Agaricomycetes</taxon>
        <taxon>Cantharellales</taxon>
        <taxon>Ceratobasidiaceae</taxon>
        <taxon>Rhizoctonia</taxon>
        <taxon>Rhizoctonia solani AG-1</taxon>
    </lineage>
</organism>
<proteinExistence type="predicted"/>
<evidence type="ECO:0000256" key="1">
    <source>
        <dbReference type="SAM" id="MobiDB-lite"/>
    </source>
</evidence>
<gene>
    <name evidence="2" type="ORF">RSOLAG1IB_08702</name>
</gene>